<dbReference type="Pfam" id="PF07145">
    <property type="entry name" value="PAM2"/>
    <property type="match status" value="1"/>
</dbReference>
<dbReference type="InterPro" id="IPR002344">
    <property type="entry name" value="Lupus_La"/>
</dbReference>
<dbReference type="SUPFAM" id="SSF54928">
    <property type="entry name" value="RNA-binding domain, RBD"/>
    <property type="match status" value="1"/>
</dbReference>
<feature type="compositionally biased region" description="Gly residues" evidence="5">
    <location>
        <begin position="367"/>
        <end position="383"/>
    </location>
</feature>
<dbReference type="Pfam" id="PF05383">
    <property type="entry name" value="La"/>
    <property type="match status" value="1"/>
</dbReference>
<dbReference type="Gene3D" id="1.10.10.10">
    <property type="entry name" value="Winged helix-like DNA-binding domain superfamily/Winged helix DNA-binding domain"/>
    <property type="match status" value="1"/>
</dbReference>
<dbReference type="InterPro" id="IPR009818">
    <property type="entry name" value="PAM2_motif"/>
</dbReference>
<comment type="subcellular location">
    <subcellularLocation>
        <location evidence="1">Nucleus</location>
    </subcellularLocation>
</comment>
<dbReference type="SMART" id="SM00715">
    <property type="entry name" value="LA"/>
    <property type="match status" value="1"/>
</dbReference>
<dbReference type="InterPro" id="IPR012677">
    <property type="entry name" value="Nucleotide-bd_a/b_plait_sf"/>
</dbReference>
<dbReference type="InterPro" id="IPR035979">
    <property type="entry name" value="RBD_domain_sf"/>
</dbReference>
<feature type="compositionally biased region" description="Polar residues" evidence="5">
    <location>
        <begin position="396"/>
        <end position="417"/>
    </location>
</feature>
<dbReference type="InterPro" id="IPR000504">
    <property type="entry name" value="RRM_dom"/>
</dbReference>
<evidence type="ECO:0000313" key="8">
    <source>
        <dbReference type="EMBL" id="KAL0366564.1"/>
    </source>
</evidence>
<evidence type="ECO:0000259" key="7">
    <source>
        <dbReference type="PROSITE" id="PS50961"/>
    </source>
</evidence>
<dbReference type="InterPro" id="IPR006630">
    <property type="entry name" value="La_HTH"/>
</dbReference>
<dbReference type="AlphaFoldDB" id="A0AAW2QFV4"/>
<dbReference type="PROSITE" id="PS50102">
    <property type="entry name" value="RRM"/>
    <property type="match status" value="1"/>
</dbReference>
<feature type="domain" description="HTH La-type RNA-binding" evidence="7">
    <location>
        <begin position="104"/>
        <end position="195"/>
    </location>
</feature>
<gene>
    <name evidence="8" type="ORF">Sradi_3546500</name>
</gene>
<reference evidence="8" key="1">
    <citation type="submission" date="2020-06" db="EMBL/GenBank/DDBJ databases">
        <authorList>
            <person name="Li T."/>
            <person name="Hu X."/>
            <person name="Zhang T."/>
            <person name="Song X."/>
            <person name="Zhang H."/>
            <person name="Dai N."/>
            <person name="Sheng W."/>
            <person name="Hou X."/>
            <person name="Wei L."/>
        </authorList>
    </citation>
    <scope>NUCLEOTIDE SEQUENCE</scope>
    <source>
        <strain evidence="8">G02</strain>
        <tissue evidence="8">Leaf</tissue>
    </source>
</reference>
<dbReference type="GO" id="GO:0003729">
    <property type="term" value="F:mRNA binding"/>
    <property type="evidence" value="ECO:0007669"/>
    <property type="project" value="TreeGrafter"/>
</dbReference>
<dbReference type="InterPro" id="IPR036390">
    <property type="entry name" value="WH_DNA-bd_sf"/>
</dbReference>
<feature type="compositionally biased region" description="Basic residues" evidence="5">
    <location>
        <begin position="384"/>
        <end position="394"/>
    </location>
</feature>
<dbReference type="PANTHER" id="PTHR22792:SF66">
    <property type="entry name" value="LA-RELATED PROTEIN 6B"/>
    <property type="match status" value="1"/>
</dbReference>
<dbReference type="Gene3D" id="3.30.70.330">
    <property type="match status" value="1"/>
</dbReference>
<dbReference type="InterPro" id="IPR045180">
    <property type="entry name" value="La_dom_prot"/>
</dbReference>
<dbReference type="PANTHER" id="PTHR22792">
    <property type="entry name" value="LUPUS LA PROTEIN-RELATED"/>
    <property type="match status" value="1"/>
</dbReference>
<evidence type="ECO:0000256" key="4">
    <source>
        <dbReference type="PROSITE-ProRule" id="PRU00332"/>
    </source>
</evidence>
<dbReference type="GO" id="GO:0006396">
    <property type="term" value="P:RNA processing"/>
    <property type="evidence" value="ECO:0007669"/>
    <property type="project" value="InterPro"/>
</dbReference>
<feature type="region of interest" description="Disordered" evidence="5">
    <location>
        <begin position="1"/>
        <end position="22"/>
    </location>
</feature>
<dbReference type="GO" id="GO:1990904">
    <property type="term" value="C:ribonucleoprotein complex"/>
    <property type="evidence" value="ECO:0007669"/>
    <property type="project" value="InterPro"/>
</dbReference>
<evidence type="ECO:0000256" key="2">
    <source>
        <dbReference type="ARBA" id="ARBA00022884"/>
    </source>
</evidence>
<feature type="compositionally biased region" description="Polar residues" evidence="5">
    <location>
        <begin position="1"/>
        <end position="17"/>
    </location>
</feature>
<evidence type="ECO:0000256" key="1">
    <source>
        <dbReference type="ARBA" id="ARBA00004123"/>
    </source>
</evidence>
<keyword evidence="3" id="KW-0539">Nucleus</keyword>
<keyword evidence="2 4" id="KW-0694">RNA-binding</keyword>
<comment type="caution">
    <text evidence="8">The sequence shown here is derived from an EMBL/GenBank/DDBJ whole genome shotgun (WGS) entry which is preliminary data.</text>
</comment>
<reference evidence="8" key="2">
    <citation type="journal article" date="2024" name="Plant">
        <title>Genomic evolution and insights into agronomic trait innovations of Sesamum species.</title>
        <authorList>
            <person name="Miao H."/>
            <person name="Wang L."/>
            <person name="Qu L."/>
            <person name="Liu H."/>
            <person name="Sun Y."/>
            <person name="Le M."/>
            <person name="Wang Q."/>
            <person name="Wei S."/>
            <person name="Zheng Y."/>
            <person name="Lin W."/>
            <person name="Duan Y."/>
            <person name="Cao H."/>
            <person name="Xiong S."/>
            <person name="Wang X."/>
            <person name="Wei L."/>
            <person name="Li C."/>
            <person name="Ma Q."/>
            <person name="Ju M."/>
            <person name="Zhao R."/>
            <person name="Li G."/>
            <person name="Mu C."/>
            <person name="Tian Q."/>
            <person name="Mei H."/>
            <person name="Zhang T."/>
            <person name="Gao T."/>
            <person name="Zhang H."/>
        </authorList>
    </citation>
    <scope>NUCLEOTIDE SEQUENCE</scope>
    <source>
        <strain evidence="8">G02</strain>
    </source>
</reference>
<feature type="domain" description="RRM" evidence="6">
    <location>
        <begin position="202"/>
        <end position="281"/>
    </location>
</feature>
<sequence length="451" mass="48707">MDQEQSSEALTPASSVGTKKLNAEAPEFVPRVSSAATPPPPPPLLPPVYARPPSFVPPLPPPYYGYENYYQQNLTPFYGYNVNPVGPVEFAADGKNGSTATSTKNGLSDSHQKIINQVEFYFSDINLATTDQLFRYMSKDPEGYVPLSVVASFKKIKTAISDSAQLASILRSSNKLLVNEDGKKVKRQHPLTESDMEELQSRIVIAENLPEDHSHQNLMKIFSSVGSVKSIRTCPPQNSNSGASYASKAGKGDGLHFSGKFHAFVEYESAEVAERAVAELKDDGNWRNCLKVRLLLKNVVKPTHTRTKKVVHEGQSAVKKDETIVAEMQGFKENHLEDIVQQSDKQNHELQLEDTAKSNGQKKGRNSVGGSGNGNGNGNGNGKGKGKGHSRGRPQHPTNGGNISASPSLEVSSSNEKLNIGIAKASSVPRMPDGTKGFSMGRGKPVAVKIA</sequence>
<proteinExistence type="predicted"/>
<dbReference type="PROSITE" id="PS50961">
    <property type="entry name" value="HTH_LA"/>
    <property type="match status" value="1"/>
</dbReference>
<evidence type="ECO:0000256" key="5">
    <source>
        <dbReference type="SAM" id="MobiDB-lite"/>
    </source>
</evidence>
<feature type="region of interest" description="Disordered" evidence="5">
    <location>
        <begin position="353"/>
        <end position="451"/>
    </location>
</feature>
<dbReference type="EMBL" id="JACGWJ010000015">
    <property type="protein sequence ID" value="KAL0366564.1"/>
    <property type="molecule type" value="Genomic_DNA"/>
</dbReference>
<evidence type="ECO:0000259" key="6">
    <source>
        <dbReference type="PROSITE" id="PS50102"/>
    </source>
</evidence>
<protein>
    <submittedName>
        <fullName evidence="8">La-related protein 6B</fullName>
    </submittedName>
</protein>
<name>A0AAW2QFV4_SESRA</name>
<dbReference type="CDD" id="cd12288">
    <property type="entry name" value="RRM_La_like_plant"/>
    <property type="match status" value="1"/>
</dbReference>
<dbReference type="InterPro" id="IPR034878">
    <property type="entry name" value="La-rel_plant_RRM"/>
</dbReference>
<dbReference type="SUPFAM" id="SSF46785">
    <property type="entry name" value="Winged helix' DNA-binding domain"/>
    <property type="match status" value="1"/>
</dbReference>
<evidence type="ECO:0000256" key="3">
    <source>
        <dbReference type="ARBA" id="ARBA00023242"/>
    </source>
</evidence>
<accession>A0AAW2QFV4</accession>
<dbReference type="GO" id="GO:0005634">
    <property type="term" value="C:nucleus"/>
    <property type="evidence" value="ECO:0007669"/>
    <property type="project" value="UniProtKB-SubCell"/>
</dbReference>
<organism evidence="8">
    <name type="scientific">Sesamum radiatum</name>
    <name type="common">Black benniseed</name>
    <dbReference type="NCBI Taxonomy" id="300843"/>
    <lineage>
        <taxon>Eukaryota</taxon>
        <taxon>Viridiplantae</taxon>
        <taxon>Streptophyta</taxon>
        <taxon>Embryophyta</taxon>
        <taxon>Tracheophyta</taxon>
        <taxon>Spermatophyta</taxon>
        <taxon>Magnoliopsida</taxon>
        <taxon>eudicotyledons</taxon>
        <taxon>Gunneridae</taxon>
        <taxon>Pentapetalae</taxon>
        <taxon>asterids</taxon>
        <taxon>lamiids</taxon>
        <taxon>Lamiales</taxon>
        <taxon>Pedaliaceae</taxon>
        <taxon>Sesamum</taxon>
    </lineage>
</organism>
<dbReference type="PRINTS" id="PR00302">
    <property type="entry name" value="LUPUSLA"/>
</dbReference>
<dbReference type="InterPro" id="IPR036388">
    <property type="entry name" value="WH-like_DNA-bd_sf"/>
</dbReference>